<dbReference type="AlphaFoldDB" id="A0AAD7LPE6"/>
<dbReference type="KEGG" id="qsa:O6P43_020977"/>
<dbReference type="GO" id="GO:0003723">
    <property type="term" value="F:RNA binding"/>
    <property type="evidence" value="ECO:0007669"/>
    <property type="project" value="InterPro"/>
</dbReference>
<dbReference type="Pfam" id="PF01535">
    <property type="entry name" value="PPR"/>
    <property type="match status" value="2"/>
</dbReference>
<evidence type="ECO:0000313" key="3">
    <source>
        <dbReference type="EMBL" id="KAJ7960550.1"/>
    </source>
</evidence>
<evidence type="ECO:0000256" key="2">
    <source>
        <dbReference type="PROSITE-ProRule" id="PRU00708"/>
    </source>
</evidence>
<dbReference type="InterPro" id="IPR046848">
    <property type="entry name" value="E_motif"/>
</dbReference>
<accession>A0AAD7LPE6</accession>
<dbReference type="PROSITE" id="PS51375">
    <property type="entry name" value="PPR"/>
    <property type="match status" value="2"/>
</dbReference>
<dbReference type="Gene3D" id="1.25.40.10">
    <property type="entry name" value="Tetratricopeptide repeat domain"/>
    <property type="match status" value="3"/>
</dbReference>
<reference evidence="3" key="1">
    <citation type="journal article" date="2023" name="Science">
        <title>Elucidation of the pathway for biosynthesis of saponin adjuvants from the soapbark tree.</title>
        <authorList>
            <person name="Reed J."/>
            <person name="Orme A."/>
            <person name="El-Demerdash A."/>
            <person name="Owen C."/>
            <person name="Martin L.B.B."/>
            <person name="Misra R.C."/>
            <person name="Kikuchi S."/>
            <person name="Rejzek M."/>
            <person name="Martin A.C."/>
            <person name="Harkess A."/>
            <person name="Leebens-Mack J."/>
            <person name="Louveau T."/>
            <person name="Stephenson M.J."/>
            <person name="Osbourn A."/>
        </authorList>
    </citation>
    <scope>NUCLEOTIDE SEQUENCE</scope>
    <source>
        <strain evidence="3">S10</strain>
    </source>
</reference>
<dbReference type="InterPro" id="IPR046960">
    <property type="entry name" value="PPR_At4g14850-like_plant"/>
</dbReference>
<gene>
    <name evidence="3" type="ORF">O6P43_020977</name>
</gene>
<dbReference type="Proteomes" id="UP001163823">
    <property type="component" value="Chromosome 8"/>
</dbReference>
<dbReference type="NCBIfam" id="TIGR00756">
    <property type="entry name" value="PPR"/>
    <property type="match status" value="4"/>
</dbReference>
<proteinExistence type="predicted"/>
<dbReference type="InterPro" id="IPR011990">
    <property type="entry name" value="TPR-like_helical_dom_sf"/>
</dbReference>
<dbReference type="InterPro" id="IPR002885">
    <property type="entry name" value="PPR_rpt"/>
</dbReference>
<sequence>MPYSPEVLLQLLQRFIKHPNKIKQVHSLLITDGYLLRGLNTQPHSKWMRTLLYNTLIRAHLNAGQTCKTLFLFTHMLANQAPPNSHTFPSLIKAAASSLPSFGRPLHTQVVKRGVLFDPFIPTTFVVFYGEHGSLRDAYKMFEEISLLCIVAYNAMLHASGKNGSVESALLIFERMPDRDIVSWTTVINGFWSNGYFAEAIQFFKKMMAHENIGNGLVKPNEATYVCVLSSCANFAGRGSLDFGKQVHGYILRNEVFLTVFVGTSLIDFYGKMGCLPKAMNVFTQMVPTEVCSWNAMISSLASNGREKEALDMFENMKREGLHPNEVTFVAVLTACARGKFVETGLKVFQSMSLDFGVVPTMEHYGCVVDLLGRAGLLKEATDIVRSMPLQPDASVLGALLGACKIYGSTELGDEVGRRLLELNQRHCSQYVLLSNTNAGVERWDYAAALRKDMVDAGILKIPAYSSVYLA</sequence>
<keyword evidence="4" id="KW-1185">Reference proteome</keyword>
<dbReference type="Pfam" id="PF13041">
    <property type="entry name" value="PPR_2"/>
    <property type="match status" value="2"/>
</dbReference>
<protein>
    <submittedName>
        <fullName evidence="3">Pentatricopeptide repeat-containing protein</fullName>
    </submittedName>
</protein>
<dbReference type="FunFam" id="1.25.40.10:FF:000242">
    <property type="entry name" value="Pentatricopeptide repeat-containing protein"/>
    <property type="match status" value="1"/>
</dbReference>
<organism evidence="3 4">
    <name type="scientific">Quillaja saponaria</name>
    <name type="common">Soap bark tree</name>
    <dbReference type="NCBI Taxonomy" id="32244"/>
    <lineage>
        <taxon>Eukaryota</taxon>
        <taxon>Viridiplantae</taxon>
        <taxon>Streptophyta</taxon>
        <taxon>Embryophyta</taxon>
        <taxon>Tracheophyta</taxon>
        <taxon>Spermatophyta</taxon>
        <taxon>Magnoliopsida</taxon>
        <taxon>eudicotyledons</taxon>
        <taxon>Gunneridae</taxon>
        <taxon>Pentapetalae</taxon>
        <taxon>rosids</taxon>
        <taxon>fabids</taxon>
        <taxon>Fabales</taxon>
        <taxon>Quillajaceae</taxon>
        <taxon>Quillaja</taxon>
    </lineage>
</organism>
<comment type="caution">
    <text evidence="3">The sequence shown here is derived from an EMBL/GenBank/DDBJ whole genome shotgun (WGS) entry which is preliminary data.</text>
</comment>
<keyword evidence="1" id="KW-0677">Repeat</keyword>
<evidence type="ECO:0000256" key="1">
    <source>
        <dbReference type="ARBA" id="ARBA00022737"/>
    </source>
</evidence>
<dbReference type="PANTHER" id="PTHR47926">
    <property type="entry name" value="PENTATRICOPEPTIDE REPEAT-CONTAINING PROTEIN"/>
    <property type="match status" value="1"/>
</dbReference>
<feature type="repeat" description="PPR" evidence="2">
    <location>
        <begin position="149"/>
        <end position="183"/>
    </location>
</feature>
<dbReference type="EMBL" id="JARAOO010000008">
    <property type="protein sequence ID" value="KAJ7960550.1"/>
    <property type="molecule type" value="Genomic_DNA"/>
</dbReference>
<dbReference type="Pfam" id="PF20431">
    <property type="entry name" value="E_motif"/>
    <property type="match status" value="1"/>
</dbReference>
<dbReference type="PANTHER" id="PTHR47926:SF348">
    <property type="entry name" value="PENTATRICOPEPTIDE REPEAT-CONTAINING PROTEIN"/>
    <property type="match status" value="1"/>
</dbReference>
<feature type="repeat" description="PPR" evidence="2">
    <location>
        <begin position="290"/>
        <end position="324"/>
    </location>
</feature>
<evidence type="ECO:0000313" key="4">
    <source>
        <dbReference type="Proteomes" id="UP001163823"/>
    </source>
</evidence>
<dbReference type="GO" id="GO:0009451">
    <property type="term" value="P:RNA modification"/>
    <property type="evidence" value="ECO:0007669"/>
    <property type="project" value="InterPro"/>
</dbReference>
<name>A0AAD7LPE6_QUISA</name>